<sequence>MATMQVDWPQSHTIWVTMREIPMSFPANMFLAKWKIAWRQNGITKIQYL</sequence>
<reference evidence="1" key="1">
    <citation type="submission" date="2022-08" db="UniProtKB">
        <authorList>
            <consortium name="EnsemblMetazoa"/>
        </authorList>
    </citation>
    <scope>IDENTIFICATION</scope>
    <source>
        <strain evidence="1">Israel</strain>
    </source>
</reference>
<organism evidence="1 2">
    <name type="scientific">Phlebotomus papatasi</name>
    <name type="common">Sandfly</name>
    <dbReference type="NCBI Taxonomy" id="29031"/>
    <lineage>
        <taxon>Eukaryota</taxon>
        <taxon>Metazoa</taxon>
        <taxon>Ecdysozoa</taxon>
        <taxon>Arthropoda</taxon>
        <taxon>Hexapoda</taxon>
        <taxon>Insecta</taxon>
        <taxon>Pterygota</taxon>
        <taxon>Neoptera</taxon>
        <taxon>Endopterygota</taxon>
        <taxon>Diptera</taxon>
        <taxon>Nematocera</taxon>
        <taxon>Psychodoidea</taxon>
        <taxon>Psychodidae</taxon>
        <taxon>Phlebotomus</taxon>
        <taxon>Phlebotomus</taxon>
    </lineage>
</organism>
<name>A0A1B0GPD8_PHLPP</name>
<protein>
    <submittedName>
        <fullName evidence="1">Uncharacterized protein</fullName>
    </submittedName>
</protein>
<proteinExistence type="predicted"/>
<dbReference type="Proteomes" id="UP000092462">
    <property type="component" value="Unassembled WGS sequence"/>
</dbReference>
<keyword evidence="2" id="KW-1185">Reference proteome</keyword>
<dbReference type="AlphaFoldDB" id="A0A1B0GPD8"/>
<accession>A0A1B0GPD8</accession>
<dbReference type="EMBL" id="AJVK01033632">
    <property type="status" value="NOT_ANNOTATED_CDS"/>
    <property type="molecule type" value="Genomic_DNA"/>
</dbReference>
<evidence type="ECO:0000313" key="1">
    <source>
        <dbReference type="EnsemblMetazoa" id="PPAI007102-PA"/>
    </source>
</evidence>
<dbReference type="EnsemblMetazoa" id="PPAI007102-RA">
    <property type="protein sequence ID" value="PPAI007102-PA"/>
    <property type="gene ID" value="PPAI007102"/>
</dbReference>
<evidence type="ECO:0000313" key="2">
    <source>
        <dbReference type="Proteomes" id="UP000092462"/>
    </source>
</evidence>
<dbReference type="VEuPathDB" id="VectorBase:PPAI007102"/>